<evidence type="ECO:0000313" key="3">
    <source>
        <dbReference type="Proteomes" id="UP000612680"/>
    </source>
</evidence>
<dbReference type="Pfam" id="PF00903">
    <property type="entry name" value="Glyoxalase"/>
    <property type="match status" value="1"/>
</dbReference>
<dbReference type="SUPFAM" id="SSF54593">
    <property type="entry name" value="Glyoxalase/Bleomycin resistance protein/Dihydroxybiphenyl dioxygenase"/>
    <property type="match status" value="1"/>
</dbReference>
<dbReference type="InterPro" id="IPR037523">
    <property type="entry name" value="VOC_core"/>
</dbReference>
<dbReference type="PROSITE" id="PS51819">
    <property type="entry name" value="VOC"/>
    <property type="match status" value="1"/>
</dbReference>
<accession>A0ABX7IC91</accession>
<evidence type="ECO:0000259" key="1">
    <source>
        <dbReference type="PROSITE" id="PS51819"/>
    </source>
</evidence>
<gene>
    <name evidence="2" type="ORF">HWI92_22275</name>
</gene>
<dbReference type="PANTHER" id="PTHR34109">
    <property type="entry name" value="BNAUNNG04460D PROTEIN-RELATED"/>
    <property type="match status" value="1"/>
</dbReference>
<dbReference type="CDD" id="cd07246">
    <property type="entry name" value="VOC_like"/>
    <property type="match status" value="1"/>
</dbReference>
<protein>
    <submittedName>
        <fullName evidence="2">VOC family protein</fullName>
    </submittedName>
</protein>
<dbReference type="PANTHER" id="PTHR34109:SF1">
    <property type="entry name" value="VOC DOMAIN-CONTAINING PROTEIN"/>
    <property type="match status" value="1"/>
</dbReference>
<dbReference type="Gene3D" id="3.30.720.120">
    <property type="match status" value="1"/>
</dbReference>
<dbReference type="EMBL" id="CP056775">
    <property type="protein sequence ID" value="QRR03443.1"/>
    <property type="molecule type" value="Genomic_DNA"/>
</dbReference>
<dbReference type="RefSeq" id="WP_204659418.1">
    <property type="nucleotide sequence ID" value="NZ_CP056775.1"/>
</dbReference>
<dbReference type="Proteomes" id="UP000612680">
    <property type="component" value="Chromosome"/>
</dbReference>
<organism evidence="2 3">
    <name type="scientific">Dyadobacter sandarakinus</name>
    <dbReference type="NCBI Taxonomy" id="2747268"/>
    <lineage>
        <taxon>Bacteria</taxon>
        <taxon>Pseudomonadati</taxon>
        <taxon>Bacteroidota</taxon>
        <taxon>Cytophagia</taxon>
        <taxon>Cytophagales</taxon>
        <taxon>Spirosomataceae</taxon>
        <taxon>Dyadobacter</taxon>
    </lineage>
</organism>
<evidence type="ECO:0000313" key="2">
    <source>
        <dbReference type="EMBL" id="QRR03443.1"/>
    </source>
</evidence>
<dbReference type="InterPro" id="IPR029068">
    <property type="entry name" value="Glyas_Bleomycin-R_OHBP_Dase"/>
</dbReference>
<dbReference type="InterPro" id="IPR004360">
    <property type="entry name" value="Glyas_Fos-R_dOase_dom"/>
</dbReference>
<proteinExistence type="predicted"/>
<sequence>MDNVKIPVGHQQVMPYLIIDGAAAFLDFITVVFTAETLSIHHQDDAVLIRHAEVRIGESCIMFADKNETWPAQTGSLFIYVKNADDTYQLALENGATSVMEPADQSYGRSCGITDPAGNTWWITSVL</sequence>
<reference evidence="2 3" key="1">
    <citation type="submission" date="2020-06" db="EMBL/GenBank/DDBJ databases">
        <title>Dyadobacter sandarakinus sp. nov., isolated from the soil of the Arctic Yellow River Station.</title>
        <authorList>
            <person name="Zhang Y."/>
            <person name="Peng F."/>
        </authorList>
    </citation>
    <scope>NUCLEOTIDE SEQUENCE [LARGE SCALE GENOMIC DNA]</scope>
    <source>
        <strain evidence="2 3">Q3-56</strain>
    </source>
</reference>
<keyword evidence="3" id="KW-1185">Reference proteome</keyword>
<feature type="domain" description="VOC" evidence="1">
    <location>
        <begin position="9"/>
        <end position="126"/>
    </location>
</feature>
<name>A0ABX7IC91_9BACT</name>
<dbReference type="Gene3D" id="3.30.720.110">
    <property type="match status" value="1"/>
</dbReference>